<evidence type="ECO:0000313" key="3">
    <source>
        <dbReference type="Proteomes" id="UP000011087"/>
    </source>
</evidence>
<proteinExistence type="predicted"/>
<feature type="non-terminal residue" evidence="1">
    <location>
        <position position="1"/>
    </location>
</feature>
<dbReference type="AlphaFoldDB" id="L1IAE8"/>
<gene>
    <name evidence="1" type="ORF">GUITHDRAFT_49071</name>
</gene>
<dbReference type="EMBL" id="JH993157">
    <property type="protein sequence ID" value="EKX33087.1"/>
    <property type="molecule type" value="Genomic_DNA"/>
</dbReference>
<reference evidence="2" key="3">
    <citation type="submission" date="2015-06" db="UniProtKB">
        <authorList>
            <consortium name="EnsemblProtists"/>
        </authorList>
    </citation>
    <scope>IDENTIFICATION</scope>
</reference>
<accession>L1IAE8</accession>
<feature type="non-terminal residue" evidence="1">
    <location>
        <position position="70"/>
    </location>
</feature>
<reference evidence="1 3" key="1">
    <citation type="journal article" date="2012" name="Nature">
        <title>Algal genomes reveal evolutionary mosaicism and the fate of nucleomorphs.</title>
        <authorList>
            <consortium name="DOE Joint Genome Institute"/>
            <person name="Curtis B.A."/>
            <person name="Tanifuji G."/>
            <person name="Burki F."/>
            <person name="Gruber A."/>
            <person name="Irimia M."/>
            <person name="Maruyama S."/>
            <person name="Arias M.C."/>
            <person name="Ball S.G."/>
            <person name="Gile G.H."/>
            <person name="Hirakawa Y."/>
            <person name="Hopkins J.F."/>
            <person name="Kuo A."/>
            <person name="Rensing S.A."/>
            <person name="Schmutz J."/>
            <person name="Symeonidi A."/>
            <person name="Elias M."/>
            <person name="Eveleigh R.J."/>
            <person name="Herman E.K."/>
            <person name="Klute M.J."/>
            <person name="Nakayama T."/>
            <person name="Obornik M."/>
            <person name="Reyes-Prieto A."/>
            <person name="Armbrust E.V."/>
            <person name="Aves S.J."/>
            <person name="Beiko R.G."/>
            <person name="Coutinho P."/>
            <person name="Dacks J.B."/>
            <person name="Durnford D.G."/>
            <person name="Fast N.M."/>
            <person name="Green B.R."/>
            <person name="Grisdale C.J."/>
            <person name="Hempel F."/>
            <person name="Henrissat B."/>
            <person name="Hoppner M.P."/>
            <person name="Ishida K."/>
            <person name="Kim E."/>
            <person name="Koreny L."/>
            <person name="Kroth P.G."/>
            <person name="Liu Y."/>
            <person name="Malik S.B."/>
            <person name="Maier U.G."/>
            <person name="McRose D."/>
            <person name="Mock T."/>
            <person name="Neilson J.A."/>
            <person name="Onodera N.T."/>
            <person name="Poole A.M."/>
            <person name="Pritham E.J."/>
            <person name="Richards T.A."/>
            <person name="Rocap G."/>
            <person name="Roy S.W."/>
            <person name="Sarai C."/>
            <person name="Schaack S."/>
            <person name="Shirato S."/>
            <person name="Slamovits C.H."/>
            <person name="Spencer D.F."/>
            <person name="Suzuki S."/>
            <person name="Worden A.Z."/>
            <person name="Zauner S."/>
            <person name="Barry K."/>
            <person name="Bell C."/>
            <person name="Bharti A.K."/>
            <person name="Crow J.A."/>
            <person name="Grimwood J."/>
            <person name="Kramer R."/>
            <person name="Lindquist E."/>
            <person name="Lucas S."/>
            <person name="Salamov A."/>
            <person name="McFadden G.I."/>
            <person name="Lane C.E."/>
            <person name="Keeling P.J."/>
            <person name="Gray M.W."/>
            <person name="Grigoriev I.V."/>
            <person name="Archibald J.M."/>
        </authorList>
    </citation>
    <scope>NUCLEOTIDE SEQUENCE</scope>
    <source>
        <strain evidence="1 3">CCMP2712</strain>
    </source>
</reference>
<dbReference type="GeneID" id="17289807"/>
<dbReference type="RefSeq" id="XP_005820067.1">
    <property type="nucleotide sequence ID" value="XM_005820010.1"/>
</dbReference>
<reference evidence="3" key="2">
    <citation type="submission" date="2012-11" db="EMBL/GenBank/DDBJ databases">
        <authorList>
            <person name="Kuo A."/>
            <person name="Curtis B.A."/>
            <person name="Tanifuji G."/>
            <person name="Burki F."/>
            <person name="Gruber A."/>
            <person name="Irimia M."/>
            <person name="Maruyama S."/>
            <person name="Arias M.C."/>
            <person name="Ball S.G."/>
            <person name="Gile G.H."/>
            <person name="Hirakawa Y."/>
            <person name="Hopkins J.F."/>
            <person name="Rensing S.A."/>
            <person name="Schmutz J."/>
            <person name="Symeonidi A."/>
            <person name="Elias M."/>
            <person name="Eveleigh R.J."/>
            <person name="Herman E.K."/>
            <person name="Klute M.J."/>
            <person name="Nakayama T."/>
            <person name="Obornik M."/>
            <person name="Reyes-Prieto A."/>
            <person name="Armbrust E.V."/>
            <person name="Aves S.J."/>
            <person name="Beiko R.G."/>
            <person name="Coutinho P."/>
            <person name="Dacks J.B."/>
            <person name="Durnford D.G."/>
            <person name="Fast N.M."/>
            <person name="Green B.R."/>
            <person name="Grisdale C."/>
            <person name="Hempe F."/>
            <person name="Henrissat B."/>
            <person name="Hoppner M.P."/>
            <person name="Ishida K.-I."/>
            <person name="Kim E."/>
            <person name="Koreny L."/>
            <person name="Kroth P.G."/>
            <person name="Liu Y."/>
            <person name="Malik S.-B."/>
            <person name="Maier U.G."/>
            <person name="McRose D."/>
            <person name="Mock T."/>
            <person name="Neilson J.A."/>
            <person name="Onodera N.T."/>
            <person name="Poole A.M."/>
            <person name="Pritham E.J."/>
            <person name="Richards T.A."/>
            <person name="Rocap G."/>
            <person name="Roy S.W."/>
            <person name="Sarai C."/>
            <person name="Schaack S."/>
            <person name="Shirato S."/>
            <person name="Slamovits C.H."/>
            <person name="Spencer D.F."/>
            <person name="Suzuki S."/>
            <person name="Worden A.Z."/>
            <person name="Zauner S."/>
            <person name="Barry K."/>
            <person name="Bell C."/>
            <person name="Bharti A.K."/>
            <person name="Crow J.A."/>
            <person name="Grimwood J."/>
            <person name="Kramer R."/>
            <person name="Lindquist E."/>
            <person name="Lucas S."/>
            <person name="Salamov A."/>
            <person name="McFadden G.I."/>
            <person name="Lane C.E."/>
            <person name="Keeling P.J."/>
            <person name="Gray M.W."/>
            <person name="Grigoriev I.V."/>
            <person name="Archibald J.M."/>
        </authorList>
    </citation>
    <scope>NUCLEOTIDE SEQUENCE</scope>
    <source>
        <strain evidence="3">CCMP2712</strain>
    </source>
</reference>
<dbReference type="EnsemblProtists" id="EKX33087">
    <property type="protein sequence ID" value="EKX33087"/>
    <property type="gene ID" value="GUITHDRAFT_49071"/>
</dbReference>
<dbReference type="PANTHER" id="PTHR22753">
    <property type="entry name" value="TRANSMEMBRANE PROTEIN 68"/>
    <property type="match status" value="1"/>
</dbReference>
<name>L1IAE8_GUITC</name>
<dbReference type="PaxDb" id="55529-EKX33087"/>
<keyword evidence="3" id="KW-1185">Reference proteome</keyword>
<evidence type="ECO:0000313" key="1">
    <source>
        <dbReference type="EMBL" id="EKX33087.1"/>
    </source>
</evidence>
<dbReference type="STRING" id="905079.L1IAE8"/>
<dbReference type="HOGENOM" id="CLU_2765753_0_0_1"/>
<evidence type="ECO:0000313" key="2">
    <source>
        <dbReference type="EnsemblProtists" id="EKX33087"/>
    </source>
</evidence>
<organism evidence="1">
    <name type="scientific">Guillardia theta (strain CCMP2712)</name>
    <name type="common">Cryptophyte</name>
    <dbReference type="NCBI Taxonomy" id="905079"/>
    <lineage>
        <taxon>Eukaryota</taxon>
        <taxon>Cryptophyceae</taxon>
        <taxon>Pyrenomonadales</taxon>
        <taxon>Geminigeraceae</taxon>
        <taxon>Guillardia</taxon>
    </lineage>
</organism>
<dbReference type="Proteomes" id="UP000011087">
    <property type="component" value="Unassembled WGS sequence"/>
</dbReference>
<sequence length="70" mass="7533">LSQFGAVPVSPRNAAKLMKAGEVVLLFPGGVKETVPSRDEKYALQWPDKSEFVRLAAKYNATIIPFAGVG</sequence>
<dbReference type="OrthoDB" id="44277at2759"/>
<dbReference type="PANTHER" id="PTHR22753:SF14">
    <property type="entry name" value="MONOACYLGLYCEROL_DIACYLGLYCEROL O-ACYLTRANSFERASE"/>
    <property type="match status" value="1"/>
</dbReference>
<protein>
    <submittedName>
        <fullName evidence="1 2">Uncharacterized protein</fullName>
    </submittedName>
</protein>
<dbReference type="KEGG" id="gtt:GUITHDRAFT_49071"/>
<dbReference type="GO" id="GO:0016020">
    <property type="term" value="C:membrane"/>
    <property type="evidence" value="ECO:0007669"/>
    <property type="project" value="TreeGrafter"/>
</dbReference>